<dbReference type="RefSeq" id="WP_266058055.1">
    <property type="nucleotide sequence ID" value="NZ_JAPFQN010000010.1"/>
</dbReference>
<dbReference type="InterPro" id="IPR051447">
    <property type="entry name" value="Lipoprotein-release_system"/>
</dbReference>
<dbReference type="PANTHER" id="PTHR30489">
    <property type="entry name" value="LIPOPROTEIN-RELEASING SYSTEM TRANSMEMBRANE PROTEIN LOLE"/>
    <property type="match status" value="1"/>
</dbReference>
<keyword evidence="6 7" id="KW-0472">Membrane</keyword>
<protein>
    <submittedName>
        <fullName evidence="10">FtsX-like permease family protein</fullName>
    </submittedName>
</protein>
<dbReference type="InterPro" id="IPR025857">
    <property type="entry name" value="MacB_PCD"/>
</dbReference>
<evidence type="ECO:0000313" key="10">
    <source>
        <dbReference type="EMBL" id="MCX2745466.1"/>
    </source>
</evidence>
<evidence type="ECO:0000259" key="9">
    <source>
        <dbReference type="Pfam" id="PF12704"/>
    </source>
</evidence>
<keyword evidence="4 7" id="KW-0812">Transmembrane</keyword>
<feature type="transmembrane region" description="Helical" evidence="7">
    <location>
        <begin position="308"/>
        <end position="335"/>
    </location>
</feature>
<reference evidence="10 11" key="1">
    <citation type="submission" date="2022-11" db="EMBL/GenBank/DDBJ databases">
        <title>The characterization of three novel Bacteroidetes species and genomic analysis of their roles in tidal elemental geochemical cycles.</title>
        <authorList>
            <person name="Ma K."/>
        </authorList>
    </citation>
    <scope>NUCLEOTIDE SEQUENCE [LARGE SCALE GENOMIC DNA]</scope>
    <source>
        <strain evidence="10 11">M17</strain>
    </source>
</reference>
<dbReference type="InterPro" id="IPR003838">
    <property type="entry name" value="ABC3_permease_C"/>
</dbReference>
<evidence type="ECO:0000256" key="1">
    <source>
        <dbReference type="ARBA" id="ARBA00004651"/>
    </source>
</evidence>
<comment type="caution">
    <text evidence="10">The sequence shown here is derived from an EMBL/GenBank/DDBJ whole genome shotgun (WGS) entry which is preliminary data.</text>
</comment>
<comment type="subcellular location">
    <subcellularLocation>
        <location evidence="1">Cell membrane</location>
        <topology evidence="1">Multi-pass membrane protein</topology>
    </subcellularLocation>
</comment>
<evidence type="ECO:0000256" key="3">
    <source>
        <dbReference type="ARBA" id="ARBA00022475"/>
    </source>
</evidence>
<keyword evidence="5 7" id="KW-1133">Transmembrane helix</keyword>
<evidence type="ECO:0000259" key="8">
    <source>
        <dbReference type="Pfam" id="PF02687"/>
    </source>
</evidence>
<sequence>MLFAIAWKNIWRNKVRSLVVIIAVMLGMWAGAFILAYIYGMIDQRLQDAIGSEVSHLQIHHPEYEKDNDPKYFITNSGEIIHDINNDPAVKDISGRVLAFGMVASPGKSFGGKFIGIDPASEDSVTQLSHNVTEGEYLSPEDKNKVIIGKKLAEKLKVKLRSKIVLTFQDIDGNIVAGAFRIIGIFQSYNSTLEESNLYVNQKDLSQLQNTNDNVHEIAILLKDADNVPLFQEKLTSKYPDLLTQGWKELAPELGFMIDSLDQYMIIFFVIILLALSFGIVNTMLMAVLERVREIGMLMAIGMNKWKLFGMISLETIFMVMIAAPLGLLFAFITIEYLGTNGLDMSGIYKEGYSAFGFKSVIYPQLETRYYFNIMILVAATAVLASIYPAITALRLDPVKAIRKI</sequence>
<evidence type="ECO:0000313" key="11">
    <source>
        <dbReference type="Proteomes" id="UP001209885"/>
    </source>
</evidence>
<name>A0ABT3RUK6_9BACT</name>
<dbReference type="Proteomes" id="UP001209885">
    <property type="component" value="Unassembled WGS sequence"/>
</dbReference>
<evidence type="ECO:0000256" key="2">
    <source>
        <dbReference type="ARBA" id="ARBA00005236"/>
    </source>
</evidence>
<feature type="domain" description="MacB-like periplasmic core" evidence="9">
    <location>
        <begin position="17"/>
        <end position="237"/>
    </location>
</feature>
<evidence type="ECO:0000256" key="6">
    <source>
        <dbReference type="ARBA" id="ARBA00023136"/>
    </source>
</evidence>
<keyword evidence="11" id="KW-1185">Reference proteome</keyword>
<feature type="transmembrane region" description="Helical" evidence="7">
    <location>
        <begin position="18"/>
        <end position="39"/>
    </location>
</feature>
<feature type="domain" description="ABC3 transporter permease C-terminal" evidence="8">
    <location>
        <begin position="266"/>
        <end position="398"/>
    </location>
</feature>
<gene>
    <name evidence="10" type="ORF">OO013_16420</name>
</gene>
<dbReference type="PANTHER" id="PTHR30489:SF0">
    <property type="entry name" value="LIPOPROTEIN-RELEASING SYSTEM TRANSMEMBRANE PROTEIN LOLE"/>
    <property type="match status" value="1"/>
</dbReference>
<keyword evidence="3" id="KW-1003">Cell membrane</keyword>
<feature type="transmembrane region" description="Helical" evidence="7">
    <location>
        <begin position="264"/>
        <end position="288"/>
    </location>
</feature>
<dbReference type="Pfam" id="PF02687">
    <property type="entry name" value="FtsX"/>
    <property type="match status" value="1"/>
</dbReference>
<accession>A0ABT3RUK6</accession>
<evidence type="ECO:0000256" key="4">
    <source>
        <dbReference type="ARBA" id="ARBA00022692"/>
    </source>
</evidence>
<organism evidence="10 11">
    <name type="scientific">Mangrovivirga halotolerans</name>
    <dbReference type="NCBI Taxonomy" id="2993936"/>
    <lineage>
        <taxon>Bacteria</taxon>
        <taxon>Pseudomonadati</taxon>
        <taxon>Bacteroidota</taxon>
        <taxon>Cytophagia</taxon>
        <taxon>Cytophagales</taxon>
        <taxon>Mangrovivirgaceae</taxon>
        <taxon>Mangrovivirga</taxon>
    </lineage>
</organism>
<dbReference type="EMBL" id="JAPFQN010000010">
    <property type="protein sequence ID" value="MCX2745466.1"/>
    <property type="molecule type" value="Genomic_DNA"/>
</dbReference>
<feature type="transmembrane region" description="Helical" evidence="7">
    <location>
        <begin position="370"/>
        <end position="394"/>
    </location>
</feature>
<evidence type="ECO:0000256" key="5">
    <source>
        <dbReference type="ARBA" id="ARBA00022989"/>
    </source>
</evidence>
<evidence type="ECO:0000256" key="7">
    <source>
        <dbReference type="SAM" id="Phobius"/>
    </source>
</evidence>
<comment type="similarity">
    <text evidence="2">Belongs to the ABC-4 integral membrane protein family. LolC/E subfamily.</text>
</comment>
<dbReference type="Pfam" id="PF12704">
    <property type="entry name" value="MacB_PCD"/>
    <property type="match status" value="1"/>
</dbReference>
<proteinExistence type="inferred from homology"/>